<organism evidence="3 4">
    <name type="scientific">Hyphococcus luteus</name>
    <dbReference type="NCBI Taxonomy" id="2058213"/>
    <lineage>
        <taxon>Bacteria</taxon>
        <taxon>Pseudomonadati</taxon>
        <taxon>Pseudomonadota</taxon>
        <taxon>Alphaproteobacteria</taxon>
        <taxon>Parvularculales</taxon>
        <taxon>Parvularculaceae</taxon>
        <taxon>Hyphococcus</taxon>
    </lineage>
</organism>
<evidence type="ECO:0000313" key="3">
    <source>
        <dbReference type="EMBL" id="PQA89121.1"/>
    </source>
</evidence>
<keyword evidence="1" id="KW-0732">Signal</keyword>
<evidence type="ECO:0000256" key="1">
    <source>
        <dbReference type="SAM" id="SignalP"/>
    </source>
</evidence>
<feature type="domain" description="Putative auto-transporter adhesin head GIN" evidence="2">
    <location>
        <begin position="48"/>
        <end position="212"/>
    </location>
</feature>
<dbReference type="InterPro" id="IPR021255">
    <property type="entry name" value="DUF2807"/>
</dbReference>
<name>A0A2S7K9G8_9PROT</name>
<accession>A0A2S7K9G8</accession>
<dbReference type="Gene3D" id="2.160.20.120">
    <property type="match status" value="2"/>
</dbReference>
<reference evidence="3 4" key="1">
    <citation type="submission" date="2017-12" db="EMBL/GenBank/DDBJ databases">
        <authorList>
            <person name="Hurst M.R.H."/>
        </authorList>
    </citation>
    <scope>NUCLEOTIDE SEQUENCE [LARGE SCALE GENOMIC DNA]</scope>
    <source>
        <strain evidence="3 4">SY-3-19</strain>
    </source>
</reference>
<gene>
    <name evidence="3" type="ORF">CW354_04025</name>
</gene>
<feature type="signal peptide" evidence="1">
    <location>
        <begin position="1"/>
        <end position="39"/>
    </location>
</feature>
<dbReference type="Pfam" id="PF10988">
    <property type="entry name" value="DUF2807"/>
    <property type="match status" value="1"/>
</dbReference>
<proteinExistence type="predicted"/>
<dbReference type="AlphaFoldDB" id="A0A2S7K9G8"/>
<keyword evidence="4" id="KW-1185">Reference proteome</keyword>
<evidence type="ECO:0000313" key="4">
    <source>
        <dbReference type="Proteomes" id="UP000239504"/>
    </source>
</evidence>
<sequence>MNGARGVLRPPLQRSRAIMYRPVIALSLAANLVALPAAAETKTYDLPEFESIDISTGLHLVAAAGGVQSVAVESDAGDFSELEIEVKDGVLKLSREWNRLRWHQKKNDYKIIVTAPKIDGIDASAGSYSTLSNIDAGRFTADLSSGSFVTVDGRGGDCVIDISSGANLEARALTCEKVNVDVSSGGHGEVSVLRVLVGEASSGGHMSVFGAPERVNIDRSSGGRIKLKAPVSASND</sequence>
<evidence type="ECO:0000259" key="2">
    <source>
        <dbReference type="Pfam" id="PF10988"/>
    </source>
</evidence>
<comment type="caution">
    <text evidence="3">The sequence shown here is derived from an EMBL/GenBank/DDBJ whole genome shotgun (WGS) entry which is preliminary data.</text>
</comment>
<protein>
    <recommendedName>
        <fullName evidence="2">Putative auto-transporter adhesin head GIN domain-containing protein</fullName>
    </recommendedName>
</protein>
<dbReference type="Proteomes" id="UP000239504">
    <property type="component" value="Unassembled WGS sequence"/>
</dbReference>
<dbReference type="EMBL" id="PJCH01000003">
    <property type="protein sequence ID" value="PQA89121.1"/>
    <property type="molecule type" value="Genomic_DNA"/>
</dbReference>
<feature type="chain" id="PRO_5015447522" description="Putative auto-transporter adhesin head GIN domain-containing protein" evidence="1">
    <location>
        <begin position="40"/>
        <end position="236"/>
    </location>
</feature>